<reference evidence="3 4" key="1">
    <citation type="journal article" date="2017" name="ISME J.">
        <title>An acid-tolerant ammonia-oxidizing ?-proteobacterium from soil.</title>
        <authorList>
            <person name="Hayatsu M."/>
            <person name="Tago K."/>
            <person name="Uchiyama I."/>
            <person name="Toyoda A."/>
            <person name="Wang Y."/>
            <person name="Shimomura Y."/>
            <person name="Okubo T."/>
            <person name="Kurisu F."/>
            <person name="Hirono Y."/>
            <person name="Nonaka K."/>
            <person name="Akiyama H."/>
            <person name="Itoh T."/>
            <person name="Takami H."/>
        </authorList>
    </citation>
    <scope>NUCLEOTIDE SEQUENCE [LARGE SCALE GENOMIC DNA]</scope>
    <source>
        <strain evidence="3 4">TAO100</strain>
    </source>
</reference>
<dbReference type="NCBIfam" id="TIGR02595">
    <property type="entry name" value="PEP_CTERM"/>
    <property type="match status" value="1"/>
</dbReference>
<dbReference type="KEGG" id="ntt:TAO_1306"/>
<dbReference type="SUPFAM" id="SSF49329">
    <property type="entry name" value="Cu,Zn superoxide dismutase-like"/>
    <property type="match status" value="1"/>
</dbReference>
<evidence type="ECO:0000313" key="4">
    <source>
        <dbReference type="Proteomes" id="UP000243679"/>
    </source>
</evidence>
<dbReference type="InterPro" id="IPR036423">
    <property type="entry name" value="SOD-like_Cu/Zn_dom_sf"/>
</dbReference>
<evidence type="ECO:0000256" key="2">
    <source>
        <dbReference type="SAM" id="SignalP"/>
    </source>
</evidence>
<gene>
    <name evidence="3" type="ORF">TAO_1306</name>
</gene>
<dbReference type="InterPro" id="IPR013424">
    <property type="entry name" value="Ice-binding_C"/>
</dbReference>
<dbReference type="Proteomes" id="UP000243679">
    <property type="component" value="Chromosome"/>
</dbReference>
<proteinExistence type="inferred from homology"/>
<dbReference type="AlphaFoldDB" id="A0A1Q2SNG0"/>
<protein>
    <submittedName>
        <fullName evidence="3">Hypothetical conserved protein</fullName>
    </submittedName>
</protein>
<feature type="signal peptide" evidence="2">
    <location>
        <begin position="1"/>
        <end position="24"/>
    </location>
</feature>
<sequence length="247" mass="25687">MPMRSLWAAALAVAAGLLPAIAFAVPMLFKADFTPLNSSGVQGSALLTLDGNELTVKINATGLEPNEIHPQHIHGFFDVNGKIIKSTTPTLAQDDTNHDGYIEMAEGAIAYGPIMIPLTSPPGGALANFPTASSTGTINFMQTYDLNDPKTFADSFTKADLMPLNFREIALHGMTVPSSIAKVDGITGSGPMVYDPLLPIAAGEIVAVNSVPEPTSIALLVIGLAALLSYTLVVGSPEGLSRTEGLA</sequence>
<comment type="similarity">
    <text evidence="1">Belongs to the Cu-Zn superoxide dismutase family.</text>
</comment>
<organism evidence="3 4">
    <name type="scientific">Candidatus Nitrosoglobus terrae</name>
    <dbReference type="NCBI Taxonomy" id="1630141"/>
    <lineage>
        <taxon>Bacteria</taxon>
        <taxon>Pseudomonadati</taxon>
        <taxon>Pseudomonadota</taxon>
        <taxon>Gammaproteobacteria</taxon>
        <taxon>Chromatiales</taxon>
        <taxon>Chromatiaceae</taxon>
        <taxon>Candidatus Nitrosoglobus</taxon>
    </lineage>
</organism>
<accession>A0A1Q2SNG0</accession>
<evidence type="ECO:0000313" key="3">
    <source>
        <dbReference type="EMBL" id="BAW80676.1"/>
    </source>
</evidence>
<dbReference type="GO" id="GO:0006801">
    <property type="term" value="P:superoxide metabolic process"/>
    <property type="evidence" value="ECO:0007669"/>
    <property type="project" value="InterPro"/>
</dbReference>
<dbReference type="GO" id="GO:0046872">
    <property type="term" value="F:metal ion binding"/>
    <property type="evidence" value="ECO:0007669"/>
    <property type="project" value="InterPro"/>
</dbReference>
<name>A0A1Q2SNG0_9GAMM</name>
<dbReference type="EMBL" id="AP014836">
    <property type="protein sequence ID" value="BAW80676.1"/>
    <property type="molecule type" value="Genomic_DNA"/>
</dbReference>
<keyword evidence="2" id="KW-0732">Signal</keyword>
<evidence type="ECO:0000256" key="1">
    <source>
        <dbReference type="ARBA" id="ARBA00010457"/>
    </source>
</evidence>
<keyword evidence="4" id="KW-1185">Reference proteome</keyword>
<feature type="chain" id="PRO_5012071879" evidence="2">
    <location>
        <begin position="25"/>
        <end position="247"/>
    </location>
</feature>